<comment type="caution">
    <text evidence="1">The sequence shown here is derived from an EMBL/GenBank/DDBJ whole genome shotgun (WGS) entry which is preliminary data.</text>
</comment>
<evidence type="ECO:0000313" key="1">
    <source>
        <dbReference type="EMBL" id="PKI68425.1"/>
    </source>
</evidence>
<dbReference type="EMBL" id="PGOL01000558">
    <property type="protein sequence ID" value="PKI68425.1"/>
    <property type="molecule type" value="Genomic_DNA"/>
</dbReference>
<name>A0A2I0KIS6_PUNGR</name>
<accession>A0A2I0KIS6</accession>
<dbReference type="Proteomes" id="UP000233551">
    <property type="component" value="Unassembled WGS sequence"/>
</dbReference>
<reference evidence="1 2" key="1">
    <citation type="submission" date="2017-11" db="EMBL/GenBank/DDBJ databases">
        <title>De-novo sequencing of pomegranate (Punica granatum L.) genome.</title>
        <authorList>
            <person name="Akparov Z."/>
            <person name="Amiraslanov A."/>
            <person name="Hajiyeva S."/>
            <person name="Abbasov M."/>
            <person name="Kaur K."/>
            <person name="Hamwieh A."/>
            <person name="Solovyev V."/>
            <person name="Salamov A."/>
            <person name="Braich B."/>
            <person name="Kosarev P."/>
            <person name="Mahmoud A."/>
            <person name="Hajiyev E."/>
            <person name="Babayeva S."/>
            <person name="Izzatullayeva V."/>
            <person name="Mammadov A."/>
            <person name="Mammadov A."/>
            <person name="Sharifova S."/>
            <person name="Ojaghi J."/>
            <person name="Eynullazada K."/>
            <person name="Bayramov B."/>
            <person name="Abdulazimova A."/>
            <person name="Shahmuradov I."/>
        </authorList>
    </citation>
    <scope>NUCLEOTIDE SEQUENCE [LARGE SCALE GENOMIC DNA]</scope>
    <source>
        <strain evidence="2">cv. AG2017</strain>
        <tissue evidence="1">Leaf</tissue>
    </source>
</reference>
<gene>
    <name evidence="1" type="ORF">CRG98_011222</name>
</gene>
<dbReference type="PANTHER" id="PTHR38225:SF4">
    <property type="entry name" value="PROTEIN, PUTATIVE-RELATED"/>
    <property type="match status" value="1"/>
</dbReference>
<organism evidence="1 2">
    <name type="scientific">Punica granatum</name>
    <name type="common">Pomegranate</name>
    <dbReference type="NCBI Taxonomy" id="22663"/>
    <lineage>
        <taxon>Eukaryota</taxon>
        <taxon>Viridiplantae</taxon>
        <taxon>Streptophyta</taxon>
        <taxon>Embryophyta</taxon>
        <taxon>Tracheophyta</taxon>
        <taxon>Spermatophyta</taxon>
        <taxon>Magnoliopsida</taxon>
        <taxon>eudicotyledons</taxon>
        <taxon>Gunneridae</taxon>
        <taxon>Pentapetalae</taxon>
        <taxon>rosids</taxon>
        <taxon>malvids</taxon>
        <taxon>Myrtales</taxon>
        <taxon>Lythraceae</taxon>
        <taxon>Punica</taxon>
    </lineage>
</organism>
<evidence type="ECO:0000313" key="2">
    <source>
        <dbReference type="Proteomes" id="UP000233551"/>
    </source>
</evidence>
<keyword evidence="2" id="KW-1185">Reference proteome</keyword>
<dbReference type="AlphaFoldDB" id="A0A2I0KIS6"/>
<sequence length="90" mass="10741">MSQEKALPSNEKSSRNTVDANMSLLRKRIDEVRMKERLERCCRSELGWNYAAEYNPKLRRDKAATELFELIYTLGHGYESFRKFMIFLRC</sequence>
<proteinExistence type="predicted"/>
<protein>
    <submittedName>
        <fullName evidence="1">Uncharacterized protein</fullName>
    </submittedName>
</protein>
<dbReference type="PANTHER" id="PTHR38225">
    <property type="entry name" value="PROTEIN, PUTATIVE-RELATED"/>
    <property type="match status" value="1"/>
</dbReference>